<reference evidence="1 2" key="1">
    <citation type="submission" date="2016-10" db="EMBL/GenBank/DDBJ databases">
        <authorList>
            <person name="Varghese N."/>
            <person name="Submissions S."/>
        </authorList>
    </citation>
    <scope>NUCLEOTIDE SEQUENCE [LARGE SCALE GENOMIC DNA]</scope>
    <source>
        <strain evidence="1 2">Gm-149</strain>
    </source>
</reference>
<keyword evidence="2" id="KW-1185">Reference proteome</keyword>
<gene>
    <name evidence="1" type="ORF">SAMN05192550_3020</name>
</gene>
<name>A0A1G8XN80_9FLAO</name>
<evidence type="ECO:0000313" key="1">
    <source>
        <dbReference type="EMBL" id="SDJ91943.1"/>
    </source>
</evidence>
<evidence type="ECO:0000313" key="2">
    <source>
        <dbReference type="Proteomes" id="UP000182367"/>
    </source>
</evidence>
<protein>
    <submittedName>
        <fullName evidence="1">Uncharacterized protein</fullName>
    </submittedName>
</protein>
<dbReference type="Proteomes" id="UP000182367">
    <property type="component" value="Unassembled WGS sequence"/>
</dbReference>
<accession>A0A1G8XN80</accession>
<proteinExistence type="predicted"/>
<dbReference type="EMBL" id="FNEO01000008">
    <property type="protein sequence ID" value="SDJ91943.1"/>
    <property type="molecule type" value="Genomic_DNA"/>
</dbReference>
<sequence length="39" mass="4383">MLGLKNMCTFAPMNYKSAHITFLSRLNEAITSPEVRILA</sequence>
<organism evidence="1 2">
    <name type="scientific">Flavobacterium glycines</name>
    <dbReference type="NCBI Taxonomy" id="551990"/>
    <lineage>
        <taxon>Bacteria</taxon>
        <taxon>Pseudomonadati</taxon>
        <taxon>Bacteroidota</taxon>
        <taxon>Flavobacteriia</taxon>
        <taxon>Flavobacteriales</taxon>
        <taxon>Flavobacteriaceae</taxon>
        <taxon>Flavobacterium</taxon>
    </lineage>
</organism>
<comment type="caution">
    <text evidence="1">The sequence shown here is derived from an EMBL/GenBank/DDBJ whole genome shotgun (WGS) entry which is preliminary data.</text>
</comment>